<organism evidence="1 2">
    <name type="scientific">Lactobacillus johnsonii</name>
    <dbReference type="NCBI Taxonomy" id="33959"/>
    <lineage>
        <taxon>Bacteria</taxon>
        <taxon>Bacillati</taxon>
        <taxon>Bacillota</taxon>
        <taxon>Bacilli</taxon>
        <taxon>Lactobacillales</taxon>
        <taxon>Lactobacillaceae</taxon>
        <taxon>Lactobacillus</taxon>
    </lineage>
</organism>
<dbReference type="Proteomes" id="UP000216008">
    <property type="component" value="Unassembled WGS sequence"/>
</dbReference>
<comment type="caution">
    <text evidence="1">The sequence shown here is derived from an EMBL/GenBank/DDBJ whole genome shotgun (WGS) entry which is preliminary data.</text>
</comment>
<dbReference type="AlphaFoldDB" id="A0A267M6F6"/>
<evidence type="ECO:0000313" key="1">
    <source>
        <dbReference type="EMBL" id="PAB55186.1"/>
    </source>
</evidence>
<dbReference type="EMBL" id="NIBD01000028">
    <property type="protein sequence ID" value="PAB55186.1"/>
    <property type="molecule type" value="Genomic_DNA"/>
</dbReference>
<sequence length="63" mass="7257">MLKLLIFLSLFNTTVTPNYSPMGKVEFRDTINTQTLKHETIILTPVQAHQLDKYGEVAFDDMK</sequence>
<proteinExistence type="predicted"/>
<name>A0A267M6F6_LACJH</name>
<accession>A0A267M6F6</accession>
<reference evidence="1 2" key="1">
    <citation type="submission" date="2017-05" db="EMBL/GenBank/DDBJ databases">
        <title>Lactobacillus johnsonii from commercial turkeys.</title>
        <authorList>
            <person name="Johnson T.J."/>
            <person name="Youmans B."/>
        </authorList>
    </citation>
    <scope>NUCLEOTIDE SEQUENCE [LARGE SCALE GENOMIC DNA]</scope>
    <source>
        <strain evidence="1 2">UMNLJ114</strain>
    </source>
</reference>
<protein>
    <submittedName>
        <fullName evidence="1">Uncharacterized protein</fullName>
    </submittedName>
</protein>
<evidence type="ECO:0000313" key="2">
    <source>
        <dbReference type="Proteomes" id="UP000216008"/>
    </source>
</evidence>
<gene>
    <name evidence="1" type="ORF">A3Q24_05760</name>
</gene>